<dbReference type="InterPro" id="IPR036187">
    <property type="entry name" value="DNA_mismatch_repair_MutS_sf"/>
</dbReference>
<keyword evidence="5" id="KW-0238">DNA-binding</keyword>
<reference evidence="9" key="1">
    <citation type="submission" date="2017-03" db="EMBL/GenBank/DDBJ databases">
        <title>Genomes of endolithic fungi from Antarctica.</title>
        <authorList>
            <person name="Coleine C."/>
            <person name="Masonjones S."/>
            <person name="Stajich J.E."/>
        </authorList>
    </citation>
    <scope>NUCLEOTIDE SEQUENCE [LARGE SCALE GENOMIC DNA]</scope>
    <source>
        <strain evidence="9">CCFEE 5527</strain>
    </source>
</reference>
<dbReference type="FunFam" id="3.40.50.300:FF:001238">
    <property type="entry name" value="DNA mismatch repair protein"/>
    <property type="match status" value="1"/>
</dbReference>
<dbReference type="SUPFAM" id="SSF53150">
    <property type="entry name" value="DNA repair protein MutS, domain II"/>
    <property type="match status" value="1"/>
</dbReference>
<evidence type="ECO:0000313" key="8">
    <source>
        <dbReference type="EMBL" id="OQO00478.1"/>
    </source>
</evidence>
<keyword evidence="2" id="KW-0547">Nucleotide-binding</keyword>
<dbReference type="EMBL" id="NAJO01000035">
    <property type="protein sequence ID" value="OQO00478.1"/>
    <property type="molecule type" value="Genomic_DNA"/>
</dbReference>
<dbReference type="GO" id="GO:0005634">
    <property type="term" value="C:nucleus"/>
    <property type="evidence" value="ECO:0007669"/>
    <property type="project" value="TreeGrafter"/>
</dbReference>
<dbReference type="Gene3D" id="3.40.50.300">
    <property type="entry name" value="P-loop containing nucleotide triphosphate hydrolases"/>
    <property type="match status" value="1"/>
</dbReference>
<evidence type="ECO:0000256" key="6">
    <source>
        <dbReference type="ARBA" id="ARBA00023204"/>
    </source>
</evidence>
<feature type="domain" description="DNA mismatch repair proteins mutS family" evidence="7">
    <location>
        <begin position="874"/>
        <end position="890"/>
    </location>
</feature>
<dbReference type="InterPro" id="IPR007695">
    <property type="entry name" value="DNA_mismatch_repair_MutS-lik_N"/>
</dbReference>
<evidence type="ECO:0000256" key="3">
    <source>
        <dbReference type="ARBA" id="ARBA00022763"/>
    </source>
</evidence>
<protein>
    <recommendedName>
        <fullName evidence="7">DNA mismatch repair proteins mutS family domain-containing protein</fullName>
    </recommendedName>
</protein>
<keyword evidence="9" id="KW-1185">Reference proteome</keyword>
<keyword evidence="3" id="KW-0227">DNA damage</keyword>
<keyword evidence="6" id="KW-0234">DNA repair</keyword>
<dbReference type="InterPro" id="IPR027417">
    <property type="entry name" value="P-loop_NTPase"/>
</dbReference>
<dbReference type="FunCoup" id="A0A1V8SN84">
    <property type="interactions" value="42"/>
</dbReference>
<dbReference type="InParanoid" id="A0A1V8SN84"/>
<dbReference type="SMART" id="SM00534">
    <property type="entry name" value="MUTSac"/>
    <property type="match status" value="1"/>
</dbReference>
<dbReference type="SUPFAM" id="SSF52540">
    <property type="entry name" value="P-loop containing nucleoside triphosphate hydrolases"/>
    <property type="match status" value="1"/>
</dbReference>
<organism evidence="8 9">
    <name type="scientific">Cryoendolithus antarcticus</name>
    <dbReference type="NCBI Taxonomy" id="1507870"/>
    <lineage>
        <taxon>Eukaryota</taxon>
        <taxon>Fungi</taxon>
        <taxon>Dikarya</taxon>
        <taxon>Ascomycota</taxon>
        <taxon>Pezizomycotina</taxon>
        <taxon>Dothideomycetes</taxon>
        <taxon>Dothideomycetidae</taxon>
        <taxon>Cladosporiales</taxon>
        <taxon>Cladosporiaceae</taxon>
        <taxon>Cryoendolithus</taxon>
    </lineage>
</organism>
<dbReference type="Gene3D" id="3.40.1170.10">
    <property type="entry name" value="DNA repair protein MutS, domain I"/>
    <property type="match status" value="1"/>
</dbReference>
<evidence type="ECO:0000259" key="7">
    <source>
        <dbReference type="PROSITE" id="PS00486"/>
    </source>
</evidence>
<evidence type="ECO:0000256" key="4">
    <source>
        <dbReference type="ARBA" id="ARBA00022840"/>
    </source>
</evidence>
<dbReference type="GO" id="GO:0006298">
    <property type="term" value="P:mismatch repair"/>
    <property type="evidence" value="ECO:0007669"/>
    <property type="project" value="InterPro"/>
</dbReference>
<comment type="similarity">
    <text evidence="1">Belongs to the DNA mismatch repair MutS family.</text>
</comment>
<dbReference type="PANTHER" id="PTHR11361:SF34">
    <property type="entry name" value="DNA MISMATCH REPAIR PROTEIN MSH1, MITOCHONDRIAL"/>
    <property type="match status" value="1"/>
</dbReference>
<evidence type="ECO:0000256" key="2">
    <source>
        <dbReference type="ARBA" id="ARBA00022741"/>
    </source>
</evidence>
<evidence type="ECO:0000256" key="5">
    <source>
        <dbReference type="ARBA" id="ARBA00023125"/>
    </source>
</evidence>
<dbReference type="AlphaFoldDB" id="A0A1V8SN84"/>
<dbReference type="GO" id="GO:0030983">
    <property type="term" value="F:mismatched DNA binding"/>
    <property type="evidence" value="ECO:0007669"/>
    <property type="project" value="InterPro"/>
</dbReference>
<dbReference type="PANTHER" id="PTHR11361">
    <property type="entry name" value="DNA MISMATCH REPAIR PROTEIN MUTS FAMILY MEMBER"/>
    <property type="match status" value="1"/>
</dbReference>
<dbReference type="InterPro" id="IPR007696">
    <property type="entry name" value="DNA_mismatch_repair_MutS_core"/>
</dbReference>
<dbReference type="SMART" id="SM00533">
    <property type="entry name" value="MUTSd"/>
    <property type="match status" value="1"/>
</dbReference>
<dbReference type="GO" id="GO:0043504">
    <property type="term" value="P:mitochondrial DNA repair"/>
    <property type="evidence" value="ECO:0007669"/>
    <property type="project" value="TreeGrafter"/>
</dbReference>
<dbReference type="PIRSF" id="PIRSF037677">
    <property type="entry name" value="DNA_mis_repair_Msh6"/>
    <property type="match status" value="1"/>
</dbReference>
<dbReference type="InterPro" id="IPR016151">
    <property type="entry name" value="DNA_mismatch_repair_MutS_N"/>
</dbReference>
<evidence type="ECO:0000313" key="9">
    <source>
        <dbReference type="Proteomes" id="UP000192596"/>
    </source>
</evidence>
<dbReference type="Pfam" id="PF00488">
    <property type="entry name" value="MutS_V"/>
    <property type="match status" value="1"/>
</dbReference>
<dbReference type="GO" id="GO:0140664">
    <property type="term" value="F:ATP-dependent DNA damage sensor activity"/>
    <property type="evidence" value="ECO:0007669"/>
    <property type="project" value="InterPro"/>
</dbReference>
<dbReference type="InterPro" id="IPR017261">
    <property type="entry name" value="DNA_mismatch_repair_MutS/MSH"/>
</dbReference>
<dbReference type="PROSITE" id="PS00486">
    <property type="entry name" value="DNA_MISMATCH_REPAIR_2"/>
    <property type="match status" value="1"/>
</dbReference>
<dbReference type="Gene3D" id="1.10.1420.10">
    <property type="match status" value="2"/>
</dbReference>
<dbReference type="Pfam" id="PF05188">
    <property type="entry name" value="MutS_II"/>
    <property type="match status" value="1"/>
</dbReference>
<dbReference type="Pfam" id="PF01624">
    <property type="entry name" value="MutS_I"/>
    <property type="match status" value="1"/>
</dbReference>
<dbReference type="Pfam" id="PF05192">
    <property type="entry name" value="MutS_III"/>
    <property type="match status" value="1"/>
</dbReference>
<dbReference type="GO" id="GO:0005524">
    <property type="term" value="F:ATP binding"/>
    <property type="evidence" value="ECO:0007669"/>
    <property type="project" value="UniProtKB-KW"/>
</dbReference>
<dbReference type="InterPro" id="IPR036678">
    <property type="entry name" value="MutS_con_dom_sf"/>
</dbReference>
<gene>
    <name evidence="8" type="ORF">B0A48_13827</name>
</gene>
<dbReference type="InterPro" id="IPR007860">
    <property type="entry name" value="DNA_mmatch_repair_MutS_con_dom"/>
</dbReference>
<accession>A0A1V8SN84</accession>
<dbReference type="InterPro" id="IPR000432">
    <property type="entry name" value="DNA_mismatch_repair_MutS_C"/>
</dbReference>
<dbReference type="OrthoDB" id="2534523at2759"/>
<sequence length="1004" mass="110225">MKFRGSLRPSRWTTSYGLLNGLAARELGVAVWQTGNRSLKSPLLSKVHVRGAKRTTTIKASSLPQGVLPPLPPTETIQPEKTYPTVLQQHLNNVRKFSDCVVLTRVGDFYEMYFDQVEQYAPLVGLKTAKRATTLGDVSMAGFQHTQLDRYLKMFVRDLGKQVAISEQIRLPESERNSRGGGPMFDRKVTRIVTAGTLIDESFVDPFESNFLLAVHVDPKELTHLTDTGSIANRGAMRFGLAWVDVSSGDFYTQSCDASTLASAVSRIGPKEVVVRKGADQQHEDALQRLIGEGTYSTEFFDGDQSMKAFADWNEVLERQVTTEELTAFSEQEKQAGNLVLSFIGEKLIDTNVRLQAPVRRSAEETMVIDRQSLRNLEIRATLRDGLTRGSLLQIFRRTVTNSGARLLSQRLVSPSLSLDVINRRLDLVQEFHEHDVLRERVIAYLQRTADTTRVLQRFSIAKGDADDMLSLARTINMVQQIADSLQTHLVQEYDVGSSTQDTDVEGSVKTRISVLSLADILARLMLAGPAKLAKSITSTIDEEGLSKQHAAEDEQAVASEQMIADVVAADAAGKTLPKLARRASKQASHSAAQSSDDQDIWIMRRSASPALGQAHTKLDGLVTAKHKLANKLRAATKAESLTLKWSAQLGHFIHIKGRDVTGRVAALDGAHSIGSSKSTRSFHLTEWSQLGVQIDDAKRRIRTEESHVFTRLRAHILENLMHLRRNAAVLDELDVACSSATIARERNLIRPILDASTSHHIIGGRHPTVDIGLRSQGRQFTSNDCLVGQPSQSIYLITGPNMGGKSTYLRQNALITILAQTGSYVPADYAKIGLVDNIFSRVGSADNLYQGQSTFMVEMLETAAILKQATPRSFVIMDEVGRGTTPEDGLAVGYACLHHLQNVNKCRALFATHFHGLVNMTRGFEGLACFCTDVQEDGEGGWSYVHKMQRGVNRQSHALRVARLAGLPEGAIEVAGQVLDGLGYGEKRGHDAGARVAVNAAAG</sequence>
<name>A0A1V8SN84_9PEZI</name>
<keyword evidence="4" id="KW-0067">ATP-binding</keyword>
<dbReference type="Gene3D" id="3.30.420.110">
    <property type="entry name" value="MutS, connector domain"/>
    <property type="match status" value="1"/>
</dbReference>
<dbReference type="InterPro" id="IPR045076">
    <property type="entry name" value="MutS"/>
</dbReference>
<evidence type="ECO:0000256" key="1">
    <source>
        <dbReference type="ARBA" id="ARBA00006271"/>
    </source>
</evidence>
<dbReference type="Proteomes" id="UP000192596">
    <property type="component" value="Unassembled WGS sequence"/>
</dbReference>
<dbReference type="SUPFAM" id="SSF48334">
    <property type="entry name" value="DNA repair protein MutS, domain III"/>
    <property type="match status" value="1"/>
</dbReference>
<proteinExistence type="inferred from homology"/>
<comment type="caution">
    <text evidence="8">The sequence shown here is derived from an EMBL/GenBank/DDBJ whole genome shotgun (WGS) entry which is preliminary data.</text>
</comment>
<dbReference type="STRING" id="1507870.A0A1V8SN84"/>
<dbReference type="GO" id="GO:0005739">
    <property type="term" value="C:mitochondrion"/>
    <property type="evidence" value="ECO:0007669"/>
    <property type="project" value="TreeGrafter"/>
</dbReference>
<dbReference type="SUPFAM" id="SSF55271">
    <property type="entry name" value="DNA repair protein MutS, domain I"/>
    <property type="match status" value="1"/>
</dbReference>